<evidence type="ECO:0000313" key="2">
    <source>
        <dbReference type="Proteomes" id="UP000481153"/>
    </source>
</evidence>
<reference evidence="1 2" key="1">
    <citation type="submission" date="2019-07" db="EMBL/GenBank/DDBJ databases">
        <title>Genomics analysis of Aphanomyces spp. identifies a new class of oomycete effector associated with host adaptation.</title>
        <authorList>
            <person name="Gaulin E."/>
        </authorList>
    </citation>
    <scope>NUCLEOTIDE SEQUENCE [LARGE SCALE GENOMIC DNA]</scope>
    <source>
        <strain evidence="1 2">ATCC 201684</strain>
    </source>
</reference>
<sequence length="159" mass="18902">MRTFGNRNYRTIDESEWEVWFSKAFNEDPQDLKIVKKQLTSAIRFNTSILEVDSRIEKMLEDLMKALERDDQTWVLEQEGKIIVHIMVKAIKPTTLKKSVIRQLAMNRNKPLKSSSKLCLTNFVLENHDMDEYHRFSDLLFFHYDTFCPINFVICLAHQ</sequence>
<dbReference type="AlphaFoldDB" id="A0A6G0XTG9"/>
<protein>
    <submittedName>
        <fullName evidence="1">Uncharacterized protein</fullName>
    </submittedName>
</protein>
<comment type="caution">
    <text evidence="1">The sequence shown here is derived from an EMBL/GenBank/DDBJ whole genome shotgun (WGS) entry which is preliminary data.</text>
</comment>
<accession>A0A6G0XTG9</accession>
<dbReference type="EMBL" id="VJMJ01000012">
    <property type="protein sequence ID" value="KAF0743927.1"/>
    <property type="molecule type" value="Genomic_DNA"/>
</dbReference>
<keyword evidence="2" id="KW-1185">Reference proteome</keyword>
<name>A0A6G0XTG9_9STRA</name>
<proteinExistence type="predicted"/>
<organism evidence="1 2">
    <name type="scientific">Aphanomyces euteiches</name>
    <dbReference type="NCBI Taxonomy" id="100861"/>
    <lineage>
        <taxon>Eukaryota</taxon>
        <taxon>Sar</taxon>
        <taxon>Stramenopiles</taxon>
        <taxon>Oomycota</taxon>
        <taxon>Saprolegniomycetes</taxon>
        <taxon>Saprolegniales</taxon>
        <taxon>Verrucalvaceae</taxon>
        <taxon>Aphanomyces</taxon>
    </lineage>
</organism>
<gene>
    <name evidence="1" type="ORF">Ae201684_001569</name>
</gene>
<dbReference type="Proteomes" id="UP000481153">
    <property type="component" value="Unassembled WGS sequence"/>
</dbReference>
<dbReference type="VEuPathDB" id="FungiDB:AeMF1_008001"/>
<evidence type="ECO:0000313" key="1">
    <source>
        <dbReference type="EMBL" id="KAF0743927.1"/>
    </source>
</evidence>